<evidence type="ECO:0000256" key="1">
    <source>
        <dbReference type="SAM" id="MobiDB-lite"/>
    </source>
</evidence>
<sequence length="800" mass="84441">MLPQVSPYDVLCAGRWRTALLTTFSLSLSFFEAVPLHALRKAGAQDIGILADMTGYQASLAEAGVSDVGRTYDLVPVKVASGCFHPKIMILDGVDGLRATVSSGNLTFGGWGHNVETLDLLVPTQAPRAFADLADFLEYLALYVEEGRIIAPERPTIIGTMAEACRKASRAGGDGSTRLIHTFDGPIVTQLAAHADALGGAEAVTVVSPFFGGPDAVRTLAAALGCGRIRVAVTGKAPEFFDFAAAKALGAPADPVRSDAFSSTALLHAKIIEVTCRHGRLVLSGSANATRPALVTSDNVEASVLRMVDDRLTFGWAPTDARDPSEGEGGDPDPTGGSCLSARFDGGAIKGRLFGRAGPAGTWEARIVSGAVHATLAPVSVGPDGSFEIRPGAALPIRNLVRSTQLVLTRDASDVRGWVVFDQILGAVRERGPVAEAMIRTLAGAEEPDDLAVILSFIVANPGAFLEEDVGAPATTGAGPRSPDEGTVTVELASLRPVSSSTDELATAALLGGTTAFERLLASMRRFVREAAPSGRALPDAGDVDDAVRGEAGDSGALPRWRVDEVVKALAAFVGALPTERGDFRRHAVSLLDFILFAAERSTDPDDLKADHLRRWIGLVRGAGAAPGEPDVLDRAFVAVLAAKVLADPLQAGRAHSWLQAWCHGPIDQAWVEALMPSSTGIRERRLDGEADDEAWREAVRRTVSTRTAWMDVHEIRQALAGLGPMPVLPVALAAEAAVLRQVAAGRAKPERVVALAVRTDKPACPRCYMNLPVIARERLREHRVSLTCCDLVLLDPVLE</sequence>
<dbReference type="HOGENOM" id="CLU_344480_0_0_5"/>
<feature type="region of interest" description="Disordered" evidence="1">
    <location>
        <begin position="535"/>
        <end position="554"/>
    </location>
</feature>
<feature type="region of interest" description="Disordered" evidence="1">
    <location>
        <begin position="316"/>
        <end position="340"/>
    </location>
</feature>
<dbReference type="AlphaFoldDB" id="C5B0B5"/>
<dbReference type="CDD" id="cd09176">
    <property type="entry name" value="PLDc_unchar6"/>
    <property type="match status" value="1"/>
</dbReference>
<evidence type="ECO:0000313" key="2">
    <source>
        <dbReference type="EMBL" id="ACS39465.1"/>
    </source>
</evidence>
<dbReference type="InterPro" id="IPR059166">
    <property type="entry name" value="PLD-like_cat"/>
</dbReference>
<keyword evidence="3" id="KW-1185">Reference proteome</keyword>
<protein>
    <recommendedName>
        <fullName evidence="4">PLD phosphodiesterase domain-containing protein</fullName>
    </recommendedName>
</protein>
<dbReference type="EMBL" id="CP001510">
    <property type="protein sequence ID" value="ACS39465.1"/>
    <property type="molecule type" value="Genomic_DNA"/>
</dbReference>
<dbReference type="STRING" id="272630.MexAM1_META1p1609"/>
<gene>
    <name evidence="2" type="ordered locus">MexAM1_META1p1609</name>
</gene>
<name>C5B0B5_METEA</name>
<dbReference type="eggNOG" id="COG3886">
    <property type="taxonomic scope" value="Bacteria"/>
</dbReference>
<evidence type="ECO:0008006" key="4">
    <source>
        <dbReference type="Google" id="ProtNLM"/>
    </source>
</evidence>
<reference evidence="2 3" key="1">
    <citation type="journal article" date="2009" name="PLoS ONE">
        <title>Methylobacterium genome sequences: a reference blueprint to investigate microbial metabolism of C1 compounds from natural and industrial sources.</title>
        <authorList>
            <person name="Vuilleumier S."/>
            <person name="Chistoserdova L."/>
            <person name="Lee M.-C."/>
            <person name="Bringel F."/>
            <person name="Lajus A."/>
            <person name="Zhou Y."/>
            <person name="Gourion B."/>
            <person name="Barbe V."/>
            <person name="Chang J."/>
            <person name="Cruveiller S."/>
            <person name="Dossat C."/>
            <person name="Gillett W."/>
            <person name="Gruffaz C."/>
            <person name="Haugen E."/>
            <person name="Hourcade E."/>
            <person name="Levy R."/>
            <person name="Mangenot S."/>
            <person name="Muller E."/>
            <person name="Nadalig T."/>
            <person name="Pagni M."/>
            <person name="Penny C."/>
            <person name="Peyraud R."/>
            <person name="Robinson D.G."/>
            <person name="Roche D."/>
            <person name="Rouy Z."/>
            <person name="Saenampechek C."/>
            <person name="Salvignol G."/>
            <person name="Vallenet D."/>
            <person name="Wu Z."/>
            <person name="Marx C.J."/>
            <person name="Vorholt J.A."/>
            <person name="Olson M.V."/>
            <person name="Kaul R."/>
            <person name="Weissenbach J."/>
            <person name="Medigue C."/>
            <person name="Lidstrom M.E."/>
        </authorList>
    </citation>
    <scope>NUCLEOTIDE SEQUENCE [LARGE SCALE GENOMIC DNA]</scope>
    <source>
        <strain evidence="3">ATCC 14718 / DSM 1338 / JCM 2805 / NCIMB 9133 / AM1</strain>
    </source>
</reference>
<proteinExistence type="predicted"/>
<dbReference type="KEGG" id="mea:Mex_1p1609"/>
<accession>C5B0B5</accession>
<organism evidence="2 3">
    <name type="scientific">Methylorubrum extorquens (strain ATCC 14718 / DSM 1338 / JCM 2805 / NCIMB 9133 / AM1)</name>
    <name type="common">Methylobacterium extorquens</name>
    <dbReference type="NCBI Taxonomy" id="272630"/>
    <lineage>
        <taxon>Bacteria</taxon>
        <taxon>Pseudomonadati</taxon>
        <taxon>Pseudomonadota</taxon>
        <taxon>Alphaproteobacteria</taxon>
        <taxon>Hyphomicrobiales</taxon>
        <taxon>Methylobacteriaceae</taxon>
        <taxon>Methylorubrum</taxon>
    </lineage>
</organism>
<dbReference type="Gene3D" id="3.30.870.10">
    <property type="entry name" value="Endonuclease Chain A"/>
    <property type="match status" value="2"/>
</dbReference>
<dbReference type="SUPFAM" id="SSF56024">
    <property type="entry name" value="Phospholipase D/nuclease"/>
    <property type="match status" value="1"/>
</dbReference>
<evidence type="ECO:0000313" key="3">
    <source>
        <dbReference type="Proteomes" id="UP000009081"/>
    </source>
</evidence>
<dbReference type="Proteomes" id="UP000009081">
    <property type="component" value="Chromosome"/>
</dbReference>